<evidence type="ECO:0000256" key="1">
    <source>
        <dbReference type="SAM" id="MobiDB-lite"/>
    </source>
</evidence>
<dbReference type="Proteomes" id="UP000573327">
    <property type="component" value="Unassembled WGS sequence"/>
</dbReference>
<feature type="region of interest" description="Disordered" evidence="1">
    <location>
        <begin position="1"/>
        <end position="31"/>
    </location>
</feature>
<accession>A0A7W7SDF6</accession>
<organism evidence="2 3">
    <name type="scientific">Kitasatospora gansuensis</name>
    <dbReference type="NCBI Taxonomy" id="258050"/>
    <lineage>
        <taxon>Bacteria</taxon>
        <taxon>Bacillati</taxon>
        <taxon>Actinomycetota</taxon>
        <taxon>Actinomycetes</taxon>
        <taxon>Kitasatosporales</taxon>
        <taxon>Streptomycetaceae</taxon>
        <taxon>Kitasatospora</taxon>
    </lineage>
</organism>
<protein>
    <submittedName>
        <fullName evidence="2">Uncharacterized protein</fullName>
    </submittedName>
</protein>
<gene>
    <name evidence="2" type="ORF">F4556_003408</name>
</gene>
<evidence type="ECO:0000313" key="2">
    <source>
        <dbReference type="EMBL" id="MBB4947873.1"/>
    </source>
</evidence>
<reference evidence="2 3" key="1">
    <citation type="submission" date="2020-08" db="EMBL/GenBank/DDBJ databases">
        <title>Sequencing the genomes of 1000 actinobacteria strains.</title>
        <authorList>
            <person name="Klenk H.-P."/>
        </authorList>
    </citation>
    <scope>NUCLEOTIDE SEQUENCE [LARGE SCALE GENOMIC DNA]</scope>
    <source>
        <strain evidence="2 3">DSM 44786</strain>
    </source>
</reference>
<sequence length="31" mass="3128">MSDYNTNGGYGSPKIPNPPPPPSGPSEGKGQ</sequence>
<feature type="compositionally biased region" description="Pro residues" evidence="1">
    <location>
        <begin position="15"/>
        <end position="24"/>
    </location>
</feature>
<proteinExistence type="predicted"/>
<name>A0A7W7SDF6_9ACTN</name>
<dbReference type="AlphaFoldDB" id="A0A7W7SDF6"/>
<keyword evidence="3" id="KW-1185">Reference proteome</keyword>
<comment type="caution">
    <text evidence="2">The sequence shown here is derived from an EMBL/GenBank/DDBJ whole genome shotgun (WGS) entry which is preliminary data.</text>
</comment>
<dbReference type="EMBL" id="JACHJR010000001">
    <property type="protein sequence ID" value="MBB4947873.1"/>
    <property type="molecule type" value="Genomic_DNA"/>
</dbReference>
<evidence type="ECO:0000313" key="3">
    <source>
        <dbReference type="Proteomes" id="UP000573327"/>
    </source>
</evidence>